<keyword evidence="4" id="KW-0520">NAD</keyword>
<dbReference type="Pfam" id="PF00171">
    <property type="entry name" value="Aldedh"/>
    <property type="match status" value="1"/>
</dbReference>
<keyword evidence="9" id="KW-1185">Reference proteome</keyword>
<evidence type="ECO:0000313" key="8">
    <source>
        <dbReference type="EMBL" id="KAK0524268.1"/>
    </source>
</evidence>
<dbReference type="FunFam" id="3.40.309.10:FF:000002">
    <property type="entry name" value="Methylmalonate-semialdehyde dehydrogenase (Acylating)"/>
    <property type="match status" value="1"/>
</dbReference>
<dbReference type="GO" id="GO:0005739">
    <property type="term" value="C:mitochondrion"/>
    <property type="evidence" value="ECO:0007669"/>
    <property type="project" value="TreeGrafter"/>
</dbReference>
<dbReference type="SUPFAM" id="SSF53720">
    <property type="entry name" value="ALDH-like"/>
    <property type="match status" value="1"/>
</dbReference>
<feature type="region of interest" description="Disordered" evidence="6">
    <location>
        <begin position="580"/>
        <end position="651"/>
    </location>
</feature>
<dbReference type="Pfam" id="PF00400">
    <property type="entry name" value="WD40"/>
    <property type="match status" value="1"/>
</dbReference>
<dbReference type="GO" id="GO:0006574">
    <property type="term" value="P:L-valine catabolic process"/>
    <property type="evidence" value="ECO:0007669"/>
    <property type="project" value="TreeGrafter"/>
</dbReference>
<evidence type="ECO:0000256" key="6">
    <source>
        <dbReference type="SAM" id="MobiDB-lite"/>
    </source>
</evidence>
<dbReference type="InterPro" id="IPR001680">
    <property type="entry name" value="WD40_rpt"/>
</dbReference>
<organism evidence="8 9">
    <name type="scientific">Tilletia horrida</name>
    <dbReference type="NCBI Taxonomy" id="155126"/>
    <lineage>
        <taxon>Eukaryota</taxon>
        <taxon>Fungi</taxon>
        <taxon>Dikarya</taxon>
        <taxon>Basidiomycota</taxon>
        <taxon>Ustilaginomycotina</taxon>
        <taxon>Exobasidiomycetes</taxon>
        <taxon>Tilletiales</taxon>
        <taxon>Tilletiaceae</taxon>
        <taxon>Tilletia</taxon>
    </lineage>
</organism>
<dbReference type="InterPro" id="IPR016163">
    <property type="entry name" value="Ald_DH_C"/>
</dbReference>
<dbReference type="InterPro" id="IPR016161">
    <property type="entry name" value="Ald_DH/histidinol_DH"/>
</dbReference>
<evidence type="ECO:0000256" key="4">
    <source>
        <dbReference type="ARBA" id="ARBA00023027"/>
    </source>
</evidence>
<dbReference type="InterPro" id="IPR015943">
    <property type="entry name" value="WD40/YVTN_repeat-like_dom_sf"/>
</dbReference>
<feature type="repeat" description="WD" evidence="5">
    <location>
        <begin position="1055"/>
        <end position="1098"/>
    </location>
</feature>
<sequence length="1240" mass="133895">MRVSSSMALLSLRRKAVSVAAPASQRWSAPGRGLASAATAPKSDSRPPSAAAPPKGSLSTIAAARARDVESKWQGVSTSGGTTKLYIDGKFTDSAADRWLEVHDPSTQALLSRVPETSAQEFEAAVSAAHAAFPAWRETSILTRQAVMLKLQAAIRDHMDDIANVITLEQGKTFADAKGDVLRGLQVVETACGVTSSMLEDRIEVSKDMDTHARREPLGVAAALCPFNFPAMIPLWSIPMALVTGNTLILKPSERVPGASMILAELCERAGVPAGVLNVVHGSVDTVNAICDDPRIRAVSFVGSDRAGHHIYHRATANGKRAQANLGAKNHAVLMPDANKNFALNSIAGAAFGAAGQRCMALSVVVCVGETEKWIPELVERAKGLKVSGGFEEGADLGPLISPAARERVIALTRSAANSPNSKVLLDGTSFKSSDYPHGNFVGPSIVEAGPGSEAYDQEIFGPTLCIVKAKNLDEAISLINKNKYGNGTAIFTTNGATARKFEKDVNAGQIGINVPVPVPLPMFAWSGNKGSVIGDIGFYGKSALNFYTEFKTVTANWRAQDAELSERASKRFFKKNPAMDAAGAVTNPDTRPNRYSRVDPAPSRAQDTEAPADADAEAGTADQAAAAASGSHGHWTPASASGSGSHFQQSLHKLRTGGQHRGHLAQFSRTTSTQFANKLRSTAAYAFTYLNNSYTSHVQSICSNPDGTFWVGLPNNIFLATFPTHPAPIRREVEGDVYGPPAPHDEWTAYVRAMPYERPTDTLKAVLSRPLSVGMYDELVSSSYQARSVPQINMIHGTLSATLGDARIIIEGEHRAIVDPSYAALRSWTPSINKIAYDRPVADLRSSTIRIVPWLSEEPSSNAEAMTVRAYACGNFVQVLLSEPLPRHQGGDSSRVAIQVLDRRLPQTEHLPHSPPYEGRRWLLDFPALVVPSDPMAIEISLDCNWLVVGLRNGAVLLWDLKRIILEHSEQRRADSWAVLDAEIPGTVSTVFLGNSRPIQRPPHLLPAEVRRTGPGSVHHIKMASDSEFLIAYSTGEILLYRFGSLNEGAIRTFSGHPGALEPLGFAVHRKLRLFAAAGSDGRVRIWTLDDARPIEPVEEGGAGRRRISSEEEMKTYGRSFFTSAEEGAQRRAHGGKREEGSAETERDDDDEAIEDWWADTSTMTVMEGQTSYVAGKAVHQVVFSSPPRTLAWVHRPVRNALDPVTEQILSEAMNDASIDEPDVPALAVGCYNMMWFFT</sequence>
<dbReference type="EMBL" id="JAPDMQ010000459">
    <property type="protein sequence ID" value="KAK0524268.1"/>
    <property type="molecule type" value="Genomic_DNA"/>
</dbReference>
<dbReference type="GO" id="GO:0006210">
    <property type="term" value="P:thymine catabolic process"/>
    <property type="evidence" value="ECO:0007669"/>
    <property type="project" value="TreeGrafter"/>
</dbReference>
<evidence type="ECO:0000256" key="1">
    <source>
        <dbReference type="ARBA" id="ARBA00009986"/>
    </source>
</evidence>
<evidence type="ECO:0000256" key="2">
    <source>
        <dbReference type="ARBA" id="ARBA00013048"/>
    </source>
</evidence>
<evidence type="ECO:0000313" key="9">
    <source>
        <dbReference type="Proteomes" id="UP001176521"/>
    </source>
</evidence>
<dbReference type="PANTHER" id="PTHR43866">
    <property type="entry name" value="MALONATE-SEMIALDEHYDE DEHYDROGENASE"/>
    <property type="match status" value="1"/>
</dbReference>
<name>A0AAN6G9J0_9BASI</name>
<proteinExistence type="inferred from homology"/>
<dbReference type="InterPro" id="IPR016160">
    <property type="entry name" value="Ald_DH_CS_CYS"/>
</dbReference>
<dbReference type="PANTHER" id="PTHR43866:SF3">
    <property type="entry name" value="METHYLMALONATE-SEMIALDEHYDE DEHYDROGENASE [ACYLATING], MITOCHONDRIAL"/>
    <property type="match status" value="1"/>
</dbReference>
<dbReference type="GO" id="GO:0004491">
    <property type="term" value="F:methylmalonate-semialdehyde dehydrogenase (acylating, NAD) activity"/>
    <property type="evidence" value="ECO:0007669"/>
    <property type="project" value="UniProtKB-EC"/>
</dbReference>
<comment type="similarity">
    <text evidence="1">Belongs to the aldehyde dehydrogenase family.</text>
</comment>
<feature type="region of interest" description="Disordered" evidence="6">
    <location>
        <begin position="1122"/>
        <end position="1151"/>
    </location>
</feature>
<keyword evidence="5" id="KW-0853">WD repeat</keyword>
<gene>
    <name evidence="8" type="ORF">OC842_005889</name>
</gene>
<protein>
    <recommendedName>
        <fullName evidence="2">methylmalonate-semialdehyde dehydrogenase (CoA acylating)</fullName>
        <ecNumber evidence="2">1.2.1.27</ecNumber>
    </recommendedName>
</protein>
<feature type="compositionally biased region" description="Basic and acidic residues" evidence="6">
    <location>
        <begin position="1137"/>
        <end position="1146"/>
    </location>
</feature>
<dbReference type="EC" id="1.2.1.27" evidence="2"/>
<comment type="caution">
    <text evidence="8">The sequence shown here is derived from an EMBL/GenBank/DDBJ whole genome shotgun (WGS) entry which is preliminary data.</text>
</comment>
<dbReference type="Gene3D" id="3.40.309.10">
    <property type="entry name" value="Aldehyde Dehydrogenase, Chain A, domain 2"/>
    <property type="match status" value="1"/>
</dbReference>
<evidence type="ECO:0000256" key="3">
    <source>
        <dbReference type="ARBA" id="ARBA00023002"/>
    </source>
</evidence>
<dbReference type="PROSITE" id="PS50082">
    <property type="entry name" value="WD_REPEATS_2"/>
    <property type="match status" value="1"/>
</dbReference>
<feature type="region of interest" description="Disordered" evidence="6">
    <location>
        <begin position="21"/>
        <end position="57"/>
    </location>
</feature>
<dbReference type="NCBIfam" id="TIGR01722">
    <property type="entry name" value="MMSDH"/>
    <property type="match status" value="1"/>
</dbReference>
<dbReference type="InterPro" id="IPR015590">
    <property type="entry name" value="Aldehyde_DH_dom"/>
</dbReference>
<feature type="compositionally biased region" description="Low complexity" evidence="6">
    <location>
        <begin position="40"/>
        <end position="57"/>
    </location>
</feature>
<dbReference type="SUPFAM" id="SSF50978">
    <property type="entry name" value="WD40 repeat-like"/>
    <property type="match status" value="1"/>
</dbReference>
<dbReference type="PROSITE" id="PS00070">
    <property type="entry name" value="ALDEHYDE_DEHYDR_CYS"/>
    <property type="match status" value="1"/>
</dbReference>
<dbReference type="Gene3D" id="3.40.605.10">
    <property type="entry name" value="Aldehyde Dehydrogenase, Chain A, domain 1"/>
    <property type="match status" value="1"/>
</dbReference>
<dbReference type="InterPro" id="IPR016162">
    <property type="entry name" value="Ald_DH_N"/>
</dbReference>
<accession>A0AAN6G9J0</accession>
<feature type="compositionally biased region" description="Polar residues" evidence="6">
    <location>
        <begin position="639"/>
        <end position="651"/>
    </location>
</feature>
<feature type="domain" description="Aldehyde dehydrogenase" evidence="7">
    <location>
        <begin position="92"/>
        <end position="554"/>
    </location>
</feature>
<evidence type="ECO:0000256" key="5">
    <source>
        <dbReference type="PROSITE-ProRule" id="PRU00221"/>
    </source>
</evidence>
<keyword evidence="3" id="KW-0560">Oxidoreductase</keyword>
<dbReference type="CDD" id="cd07085">
    <property type="entry name" value="ALDH_F6_MMSDH"/>
    <property type="match status" value="1"/>
</dbReference>
<dbReference type="InterPro" id="IPR036322">
    <property type="entry name" value="WD40_repeat_dom_sf"/>
</dbReference>
<dbReference type="Gene3D" id="2.130.10.10">
    <property type="entry name" value="YVTN repeat-like/Quinoprotein amine dehydrogenase"/>
    <property type="match status" value="1"/>
</dbReference>
<dbReference type="InterPro" id="IPR010061">
    <property type="entry name" value="MeMal-semiAld_DH"/>
</dbReference>
<dbReference type="AlphaFoldDB" id="A0AAN6G9J0"/>
<dbReference type="Proteomes" id="UP001176521">
    <property type="component" value="Unassembled WGS sequence"/>
</dbReference>
<reference evidence="8" key="1">
    <citation type="journal article" date="2023" name="PhytoFront">
        <title>Draft Genome Resources of Seven Strains of Tilletia horrida, Causal Agent of Kernel Smut of Rice.</title>
        <authorList>
            <person name="Khanal S."/>
            <person name="Antony Babu S."/>
            <person name="Zhou X.G."/>
        </authorList>
    </citation>
    <scope>NUCLEOTIDE SEQUENCE</scope>
    <source>
        <strain evidence="8">TX3</strain>
    </source>
</reference>
<dbReference type="FunFam" id="3.40.605.10:FF:000003">
    <property type="entry name" value="Methylmalonate-semialdehyde dehydrogenase [acylating]"/>
    <property type="match status" value="1"/>
</dbReference>
<evidence type="ECO:0000259" key="7">
    <source>
        <dbReference type="Pfam" id="PF00171"/>
    </source>
</evidence>
<feature type="compositionally biased region" description="Low complexity" evidence="6">
    <location>
        <begin position="618"/>
        <end position="632"/>
    </location>
</feature>